<organism evidence="3 4">
    <name type="scientific">Candidatus Bealeia paramacronuclearis</name>
    <dbReference type="NCBI Taxonomy" id="1921001"/>
    <lineage>
        <taxon>Bacteria</taxon>
        <taxon>Pseudomonadati</taxon>
        <taxon>Pseudomonadota</taxon>
        <taxon>Alphaproteobacteria</taxon>
        <taxon>Holosporales</taxon>
        <taxon>Holosporaceae</taxon>
        <taxon>Candidatus Bealeia</taxon>
    </lineage>
</organism>
<dbReference type="RefSeq" id="WP_331255520.1">
    <property type="nucleotide sequence ID" value="NZ_CP133270.1"/>
</dbReference>
<dbReference type="EMBL" id="CP133270">
    <property type="protein sequence ID" value="WVX66676.1"/>
    <property type="molecule type" value="Genomic_DNA"/>
</dbReference>
<feature type="transmembrane region" description="Helical" evidence="1">
    <location>
        <begin position="78"/>
        <end position="96"/>
    </location>
</feature>
<dbReference type="Gene3D" id="1.20.120.1220">
    <property type="match status" value="1"/>
</dbReference>
<feature type="transmembrane region" description="Helical" evidence="1">
    <location>
        <begin position="147"/>
        <end position="163"/>
    </location>
</feature>
<evidence type="ECO:0000313" key="3">
    <source>
        <dbReference type="EMBL" id="WVX66676.1"/>
    </source>
</evidence>
<evidence type="ECO:0000256" key="1">
    <source>
        <dbReference type="SAM" id="Phobius"/>
    </source>
</evidence>
<dbReference type="Proteomes" id="UP001330434">
    <property type="component" value="Chromosome"/>
</dbReference>
<feature type="transmembrane region" description="Helical" evidence="1">
    <location>
        <begin position="6"/>
        <end position="27"/>
    </location>
</feature>
<proteinExistence type="predicted"/>
<sequence length="239" mass="26896">MNYSYFILLFLIGFWGASIGSFALCTAQRLEEGASLFKRSQCEACEKPLGPLQLIPLFSYLFQKGKCVYCESPFSPNYLYAELFLTIFAMLGFWKWGLSLDFIIYFIFLHFFGIIIFSDLLIKKIPMFASLGVGVLGLLKISLTGTYSYVLSSVIAVPVVWVIQRAITKFKHQKSLGEGDLLLIGVCAIWLAPKELPYFAMGIGGLGLIMAFIWHKKFKEARFPFAPAILLGMVLTKMI</sequence>
<dbReference type="PANTHER" id="PTHR30487">
    <property type="entry name" value="TYPE 4 PREPILIN-LIKE PROTEINS LEADER PEPTIDE-PROCESSING ENZYME"/>
    <property type="match status" value="1"/>
</dbReference>
<dbReference type="InterPro" id="IPR050882">
    <property type="entry name" value="Prepilin_peptidase/N-MTase"/>
</dbReference>
<feature type="transmembrane region" description="Helical" evidence="1">
    <location>
        <begin position="175"/>
        <end position="192"/>
    </location>
</feature>
<keyword evidence="4" id="KW-1185">Reference proteome</keyword>
<dbReference type="PANTHER" id="PTHR30487:SF0">
    <property type="entry name" value="PREPILIN LEADER PEPTIDASE_N-METHYLTRANSFERASE-RELATED"/>
    <property type="match status" value="1"/>
</dbReference>
<keyword evidence="1" id="KW-1133">Transmembrane helix</keyword>
<name>A0ABZ2C4T2_9PROT</name>
<feature type="transmembrane region" description="Helical" evidence="1">
    <location>
        <begin position="102"/>
        <end position="118"/>
    </location>
</feature>
<protein>
    <submittedName>
        <fullName evidence="3">Prepilin peptidase</fullName>
    </submittedName>
</protein>
<dbReference type="Pfam" id="PF06750">
    <property type="entry name" value="A24_N_bact"/>
    <property type="match status" value="1"/>
</dbReference>
<accession>A0ABZ2C4T2</accession>
<reference evidence="3 4" key="1">
    <citation type="journal article" date="2024" name="Environ. Microbiol.">
        <title>Novel evolutionary insights on the interactions of the Holosporales (Alphaproteobacteria) with eukaryotic hosts from comparative genomics.</title>
        <authorList>
            <person name="Giovannini M."/>
            <person name="Petroni G."/>
            <person name="Castelli M."/>
        </authorList>
    </citation>
    <scope>NUCLEOTIDE SEQUENCE [LARGE SCALE GENOMIC DNA]</scope>
    <source>
        <strain evidence="3 4">US_Bl 15I1</strain>
    </source>
</reference>
<keyword evidence="1" id="KW-0812">Transmembrane</keyword>
<evidence type="ECO:0000313" key="4">
    <source>
        <dbReference type="Proteomes" id="UP001330434"/>
    </source>
</evidence>
<feature type="domain" description="Prepilin peptidase A24 N-terminal" evidence="2">
    <location>
        <begin position="15"/>
        <end position="95"/>
    </location>
</feature>
<evidence type="ECO:0000259" key="2">
    <source>
        <dbReference type="Pfam" id="PF06750"/>
    </source>
</evidence>
<keyword evidence="1" id="KW-0472">Membrane</keyword>
<feature type="transmembrane region" description="Helical" evidence="1">
    <location>
        <begin position="198"/>
        <end position="215"/>
    </location>
</feature>
<gene>
    <name evidence="3" type="ORF">Bealeia1_00859</name>
</gene>
<dbReference type="InterPro" id="IPR010627">
    <property type="entry name" value="Prepilin_pept_A24_N"/>
</dbReference>